<dbReference type="FunFam" id="3.40.50.1470:FF:000001">
    <property type="entry name" value="Peptidyl-tRNA hydrolase"/>
    <property type="match status" value="1"/>
</dbReference>
<dbReference type="PROSITE" id="PS01195">
    <property type="entry name" value="PEPT_TRNA_HYDROL_1"/>
    <property type="match status" value="1"/>
</dbReference>
<evidence type="ECO:0000256" key="1">
    <source>
        <dbReference type="ARBA" id="ARBA00013260"/>
    </source>
</evidence>
<dbReference type="Proteomes" id="UP000189462">
    <property type="component" value="Unassembled WGS sequence"/>
</dbReference>
<proteinExistence type="inferred from homology"/>
<dbReference type="GO" id="GO:0004045">
    <property type="term" value="F:peptidyl-tRNA hydrolase activity"/>
    <property type="evidence" value="ECO:0007669"/>
    <property type="project" value="UniProtKB-UniRule"/>
</dbReference>
<feature type="active site" description="Proton acceptor" evidence="7">
    <location>
        <position position="25"/>
    </location>
</feature>
<feature type="binding site" evidence="7">
    <location>
        <position position="73"/>
    </location>
    <ligand>
        <name>tRNA</name>
        <dbReference type="ChEBI" id="CHEBI:17843"/>
    </ligand>
</feature>
<evidence type="ECO:0000313" key="11">
    <source>
        <dbReference type="Proteomes" id="UP000189462"/>
    </source>
</evidence>
<evidence type="ECO:0000256" key="8">
    <source>
        <dbReference type="RuleBase" id="RU000673"/>
    </source>
</evidence>
<keyword evidence="7" id="KW-0963">Cytoplasm</keyword>
<accession>A0A1V3NEU0</accession>
<name>A0A1V3NEU0_9GAMM</name>
<evidence type="ECO:0000256" key="5">
    <source>
        <dbReference type="ARBA" id="ARBA00038063"/>
    </source>
</evidence>
<dbReference type="Pfam" id="PF01195">
    <property type="entry name" value="Pept_tRNA_hydro"/>
    <property type="match status" value="1"/>
</dbReference>
<evidence type="ECO:0000256" key="4">
    <source>
        <dbReference type="ARBA" id="ARBA00022884"/>
    </source>
</evidence>
<dbReference type="AlphaFoldDB" id="A0A1V3NEU0"/>
<dbReference type="PANTHER" id="PTHR17224:SF1">
    <property type="entry name" value="PEPTIDYL-TRNA HYDROLASE"/>
    <property type="match status" value="1"/>
</dbReference>
<evidence type="ECO:0000256" key="7">
    <source>
        <dbReference type="HAMAP-Rule" id="MF_00083"/>
    </source>
</evidence>
<evidence type="ECO:0000256" key="9">
    <source>
        <dbReference type="RuleBase" id="RU004320"/>
    </source>
</evidence>
<dbReference type="HAMAP" id="MF_00083">
    <property type="entry name" value="Pept_tRNA_hydro_bact"/>
    <property type="match status" value="1"/>
</dbReference>
<feature type="site" description="Discriminates between blocked and unblocked aminoacyl-tRNA" evidence="7">
    <location>
        <position position="15"/>
    </location>
</feature>
<dbReference type="Gene3D" id="3.40.50.1470">
    <property type="entry name" value="Peptidyl-tRNA hydrolase"/>
    <property type="match status" value="1"/>
</dbReference>
<dbReference type="PROSITE" id="PS01196">
    <property type="entry name" value="PEPT_TRNA_HYDROL_2"/>
    <property type="match status" value="1"/>
</dbReference>
<feature type="binding site" evidence="7">
    <location>
        <position position="119"/>
    </location>
    <ligand>
        <name>tRNA</name>
        <dbReference type="ChEBI" id="CHEBI:17843"/>
    </ligand>
</feature>
<keyword evidence="4 7" id="KW-0694">RNA-binding</keyword>
<dbReference type="RefSeq" id="WP_077279363.1">
    <property type="nucleotide sequence ID" value="NZ_MVBK01000069.1"/>
</dbReference>
<keyword evidence="11" id="KW-1185">Reference proteome</keyword>
<dbReference type="GO" id="GO:0005737">
    <property type="term" value="C:cytoplasm"/>
    <property type="evidence" value="ECO:0007669"/>
    <property type="project" value="UniProtKB-SubCell"/>
</dbReference>
<dbReference type="GO" id="GO:0006515">
    <property type="term" value="P:protein quality control for misfolded or incompletely synthesized proteins"/>
    <property type="evidence" value="ECO:0007669"/>
    <property type="project" value="UniProtKB-UniRule"/>
</dbReference>
<keyword evidence="3 7" id="KW-0378">Hydrolase</keyword>
<comment type="subcellular location">
    <subcellularLocation>
        <location evidence="7">Cytoplasm</location>
    </subcellularLocation>
</comment>
<comment type="catalytic activity">
    <reaction evidence="7 8">
        <text>an N-acyl-L-alpha-aminoacyl-tRNA + H2O = an N-acyl-L-amino acid + a tRNA + H(+)</text>
        <dbReference type="Rhea" id="RHEA:54448"/>
        <dbReference type="Rhea" id="RHEA-COMP:10123"/>
        <dbReference type="Rhea" id="RHEA-COMP:13883"/>
        <dbReference type="ChEBI" id="CHEBI:15377"/>
        <dbReference type="ChEBI" id="CHEBI:15378"/>
        <dbReference type="ChEBI" id="CHEBI:59874"/>
        <dbReference type="ChEBI" id="CHEBI:78442"/>
        <dbReference type="ChEBI" id="CHEBI:138191"/>
        <dbReference type="EC" id="3.1.1.29"/>
    </reaction>
</comment>
<dbReference type="InterPro" id="IPR001328">
    <property type="entry name" value="Pept_tRNA_hydro"/>
</dbReference>
<dbReference type="SUPFAM" id="SSF53178">
    <property type="entry name" value="Peptidyl-tRNA hydrolase-like"/>
    <property type="match status" value="1"/>
</dbReference>
<dbReference type="EC" id="3.1.1.29" evidence="1 7"/>
<feature type="site" description="Stabilizes the basic form of H active site to accept a proton" evidence="7">
    <location>
        <position position="98"/>
    </location>
</feature>
<organism evidence="10 11">
    <name type="scientific">Thioalkalivibrio denitrificans</name>
    <dbReference type="NCBI Taxonomy" id="108003"/>
    <lineage>
        <taxon>Bacteria</taxon>
        <taxon>Pseudomonadati</taxon>
        <taxon>Pseudomonadota</taxon>
        <taxon>Gammaproteobacteria</taxon>
        <taxon>Chromatiales</taxon>
        <taxon>Ectothiorhodospiraceae</taxon>
        <taxon>Thioalkalivibrio</taxon>
    </lineage>
</organism>
<sequence>MAAQAPVQLVVGLGNPGPRYTETRHNAGFWFVDALARKHGGSFRPESKFAGEATRIRLDGRELWLLKPQTYMNRSGQSVKLLSAFYKVPVEAILVVHDEIDLPPGDVRLKRAGGHGGHNGLRDIMSHLGGDFLRLRIGVGHPGHKDEVVDYVLQRPSRDDEEQILHAIDRALDVMPEVAAGELERAMHKLHSK</sequence>
<comment type="similarity">
    <text evidence="5 7 9">Belongs to the PTH family.</text>
</comment>
<comment type="caution">
    <text evidence="10">The sequence shown here is derived from an EMBL/GenBank/DDBJ whole genome shotgun (WGS) entry which is preliminary data.</text>
</comment>
<dbReference type="OrthoDB" id="9800507at2"/>
<evidence type="ECO:0000256" key="2">
    <source>
        <dbReference type="ARBA" id="ARBA00022555"/>
    </source>
</evidence>
<protein>
    <recommendedName>
        <fullName evidence="6 7">Peptidyl-tRNA hydrolase</fullName>
        <shortName evidence="7">Pth</shortName>
        <ecNumber evidence="1 7">3.1.1.29</ecNumber>
    </recommendedName>
</protein>
<evidence type="ECO:0000313" key="10">
    <source>
        <dbReference type="EMBL" id="OOG23296.1"/>
    </source>
</evidence>
<evidence type="ECO:0000256" key="6">
    <source>
        <dbReference type="ARBA" id="ARBA00050038"/>
    </source>
</evidence>
<comment type="subunit">
    <text evidence="7">Monomer.</text>
</comment>
<dbReference type="GO" id="GO:0000049">
    <property type="term" value="F:tRNA binding"/>
    <property type="evidence" value="ECO:0007669"/>
    <property type="project" value="UniProtKB-UniRule"/>
</dbReference>
<comment type="function">
    <text evidence="7">Catalyzes the release of premature peptidyl moieties from peptidyl-tRNA molecules trapped in stalled 50S ribosomal subunits, and thus maintains levels of free tRNAs and 50S ribosomes.</text>
</comment>
<dbReference type="NCBIfam" id="TIGR00447">
    <property type="entry name" value="pth"/>
    <property type="match status" value="1"/>
</dbReference>
<evidence type="ECO:0000256" key="3">
    <source>
        <dbReference type="ARBA" id="ARBA00022801"/>
    </source>
</evidence>
<comment type="function">
    <text evidence="7">Hydrolyzes ribosome-free peptidyl-tRNAs (with 1 or more amino acids incorporated), which drop off the ribosome during protein synthesis, or as a result of ribosome stalling.</text>
</comment>
<dbReference type="CDD" id="cd00462">
    <property type="entry name" value="PTH"/>
    <property type="match status" value="1"/>
</dbReference>
<gene>
    <name evidence="7" type="primary">pth</name>
    <name evidence="10" type="ORF">B1C78_11815</name>
</gene>
<dbReference type="InterPro" id="IPR036416">
    <property type="entry name" value="Pept_tRNA_hydro_sf"/>
</dbReference>
<dbReference type="STRING" id="108003.B1C78_11815"/>
<feature type="binding site" evidence="7">
    <location>
        <position position="71"/>
    </location>
    <ligand>
        <name>tRNA</name>
        <dbReference type="ChEBI" id="CHEBI:17843"/>
    </ligand>
</feature>
<feature type="binding site" evidence="7">
    <location>
        <position position="20"/>
    </location>
    <ligand>
        <name>tRNA</name>
        <dbReference type="ChEBI" id="CHEBI:17843"/>
    </ligand>
</feature>
<dbReference type="EMBL" id="MVBK01000069">
    <property type="protein sequence ID" value="OOG23296.1"/>
    <property type="molecule type" value="Genomic_DNA"/>
</dbReference>
<reference evidence="10 11" key="1">
    <citation type="submission" date="2017-02" db="EMBL/GenBank/DDBJ databases">
        <title>Genomic diversity within the haloalkaliphilic genus Thioalkalivibrio.</title>
        <authorList>
            <person name="Ahn A.-C."/>
            <person name="Meier-Kolthoff J."/>
            <person name="Overmars L."/>
            <person name="Richter M."/>
            <person name="Woyke T."/>
            <person name="Sorokin D.Y."/>
            <person name="Muyzer G."/>
        </authorList>
    </citation>
    <scope>NUCLEOTIDE SEQUENCE [LARGE SCALE GENOMIC DNA]</scope>
    <source>
        <strain evidence="10 11">ALJD</strain>
    </source>
</reference>
<dbReference type="PANTHER" id="PTHR17224">
    <property type="entry name" value="PEPTIDYL-TRNA HYDROLASE"/>
    <property type="match status" value="1"/>
</dbReference>
<dbReference type="GO" id="GO:0072344">
    <property type="term" value="P:rescue of stalled ribosome"/>
    <property type="evidence" value="ECO:0007669"/>
    <property type="project" value="UniProtKB-UniRule"/>
</dbReference>
<keyword evidence="2 7" id="KW-0820">tRNA-binding</keyword>
<dbReference type="InterPro" id="IPR018171">
    <property type="entry name" value="Pept_tRNA_hydro_CS"/>
</dbReference>